<dbReference type="InterPro" id="IPR038084">
    <property type="entry name" value="PduO/GlcC-like_sf"/>
</dbReference>
<dbReference type="Gene3D" id="3.30.450.150">
    <property type="entry name" value="Haem-degrading domain"/>
    <property type="match status" value="1"/>
</dbReference>
<proteinExistence type="predicted"/>
<dbReference type="AlphaFoldDB" id="A0A926S3M1"/>
<reference evidence="1" key="1">
    <citation type="submission" date="2020-09" db="EMBL/GenBank/DDBJ databases">
        <title>Novel species of Mucilaginibacter isolated from a glacier on the Tibetan Plateau.</title>
        <authorList>
            <person name="Liu Q."/>
            <person name="Xin Y.-H."/>
        </authorList>
    </citation>
    <scope>NUCLEOTIDE SEQUENCE</scope>
    <source>
        <strain evidence="1">ZB1P21</strain>
    </source>
</reference>
<gene>
    <name evidence="1" type="ORF">IDJ76_18315</name>
</gene>
<evidence type="ECO:0000313" key="1">
    <source>
        <dbReference type="EMBL" id="MBD1395067.1"/>
    </source>
</evidence>
<dbReference type="InterPro" id="IPR005624">
    <property type="entry name" value="PduO/GlcC-like"/>
</dbReference>
<dbReference type="EMBL" id="JACWMX010000009">
    <property type="protein sequence ID" value="MBD1395067.1"/>
    <property type="molecule type" value="Genomic_DNA"/>
</dbReference>
<comment type="caution">
    <text evidence="1">The sequence shown here is derived from an EMBL/GenBank/DDBJ whole genome shotgun (WGS) entry which is preliminary data.</text>
</comment>
<accession>A0A926S3M1</accession>
<dbReference type="Pfam" id="PF03928">
    <property type="entry name" value="HbpS-like"/>
    <property type="match status" value="1"/>
</dbReference>
<dbReference type="RefSeq" id="WP_191165327.1">
    <property type="nucleotide sequence ID" value="NZ_JACWMX010000009.1"/>
</dbReference>
<organism evidence="1 2">
    <name type="scientific">Mucilaginibacter glaciei</name>
    <dbReference type="NCBI Taxonomy" id="2772109"/>
    <lineage>
        <taxon>Bacteria</taxon>
        <taxon>Pseudomonadati</taxon>
        <taxon>Bacteroidota</taxon>
        <taxon>Sphingobacteriia</taxon>
        <taxon>Sphingobacteriales</taxon>
        <taxon>Sphingobacteriaceae</taxon>
        <taxon>Mucilaginibacter</taxon>
    </lineage>
</organism>
<dbReference type="PANTHER" id="PTHR34309">
    <property type="entry name" value="SLR1406 PROTEIN"/>
    <property type="match status" value="1"/>
</dbReference>
<sequence>MNQGLINQLLHRALDEAGRLNIAITVSVVDNGGHLVALLRQENCSYFGIAASRKKAVTASQLKLPSHVLNGVIKQFPELQRSLDNNNDIELLPGGFPVVINSIVIGGLGISGGNFDQDRIIGEYAIKVI</sequence>
<evidence type="ECO:0000313" key="2">
    <source>
        <dbReference type="Proteomes" id="UP000619078"/>
    </source>
</evidence>
<dbReference type="PANTHER" id="PTHR34309:SF10">
    <property type="entry name" value="SLR1406 PROTEIN"/>
    <property type="match status" value="1"/>
</dbReference>
<protein>
    <submittedName>
        <fullName evidence="1">Heme-binding protein</fullName>
    </submittedName>
</protein>
<dbReference type="SUPFAM" id="SSF143744">
    <property type="entry name" value="GlcG-like"/>
    <property type="match status" value="1"/>
</dbReference>
<dbReference type="Proteomes" id="UP000619078">
    <property type="component" value="Unassembled WGS sequence"/>
</dbReference>
<keyword evidence="2" id="KW-1185">Reference proteome</keyword>
<dbReference type="InterPro" id="IPR052517">
    <property type="entry name" value="GlcG_carb_metab_protein"/>
</dbReference>
<name>A0A926S3M1_9SPHI</name>